<dbReference type="GO" id="GO:0071897">
    <property type="term" value="P:DNA biosynthetic process"/>
    <property type="evidence" value="ECO:0007669"/>
    <property type="project" value="UniProtKB-ARBA"/>
</dbReference>
<dbReference type="PROSITE" id="PS50878">
    <property type="entry name" value="RT_POL"/>
    <property type="match status" value="1"/>
</dbReference>
<protein>
    <recommendedName>
        <fullName evidence="2">Reverse transcriptase domain-containing protein</fullName>
    </recommendedName>
</protein>
<feature type="signal peptide" evidence="1">
    <location>
        <begin position="1"/>
        <end position="32"/>
    </location>
</feature>
<keyword evidence="4" id="KW-1185">Reference proteome</keyword>
<feature type="domain" description="Reverse transcriptase" evidence="2">
    <location>
        <begin position="1"/>
        <end position="102"/>
    </location>
</feature>
<dbReference type="Proteomes" id="UP001381693">
    <property type="component" value="Unassembled WGS sequence"/>
</dbReference>
<feature type="chain" id="PRO_5042868669" description="Reverse transcriptase domain-containing protein" evidence="1">
    <location>
        <begin position="33"/>
        <end position="183"/>
    </location>
</feature>
<proteinExistence type="predicted"/>
<dbReference type="EMBL" id="JAXCGZ010022163">
    <property type="protein sequence ID" value="KAK7036663.1"/>
    <property type="molecule type" value="Genomic_DNA"/>
</dbReference>
<feature type="non-terminal residue" evidence="3">
    <location>
        <position position="183"/>
    </location>
</feature>
<sequence length="183" mass="20332">GSVLSPFLFNILMHRLLSLLPVIPGTTVTCYADDICIHTTSTHDLQHMLHDFYVSATSCGLIISPEKSRIFTSRNCRALPAFAMGSNVIPHCAQYTYLGAPVRITPAIPARQRIHPFVKSLLDRLEPRFAPVKWLANNAAGVSIPVARTLYILLLRSVVDYLSPALCQLPKPALEPLEKFQNR</sequence>
<evidence type="ECO:0000313" key="3">
    <source>
        <dbReference type="EMBL" id="KAK7036663.1"/>
    </source>
</evidence>
<dbReference type="InterPro" id="IPR000477">
    <property type="entry name" value="RT_dom"/>
</dbReference>
<dbReference type="InterPro" id="IPR043128">
    <property type="entry name" value="Rev_trsase/Diguanyl_cyclase"/>
</dbReference>
<keyword evidence="1" id="KW-0732">Signal</keyword>
<dbReference type="SUPFAM" id="SSF56672">
    <property type="entry name" value="DNA/RNA polymerases"/>
    <property type="match status" value="1"/>
</dbReference>
<dbReference type="AlphaFoldDB" id="A0AAN8ZPY2"/>
<accession>A0AAN8ZPY2</accession>
<comment type="caution">
    <text evidence="3">The sequence shown here is derived from an EMBL/GenBank/DDBJ whole genome shotgun (WGS) entry which is preliminary data.</text>
</comment>
<evidence type="ECO:0000256" key="1">
    <source>
        <dbReference type="SAM" id="SignalP"/>
    </source>
</evidence>
<gene>
    <name evidence="3" type="ORF">SK128_023152</name>
</gene>
<dbReference type="Gene3D" id="3.30.70.270">
    <property type="match status" value="1"/>
</dbReference>
<name>A0AAN8ZPY2_HALRR</name>
<organism evidence="3 4">
    <name type="scientific">Halocaridina rubra</name>
    <name type="common">Hawaiian red shrimp</name>
    <dbReference type="NCBI Taxonomy" id="373956"/>
    <lineage>
        <taxon>Eukaryota</taxon>
        <taxon>Metazoa</taxon>
        <taxon>Ecdysozoa</taxon>
        <taxon>Arthropoda</taxon>
        <taxon>Crustacea</taxon>
        <taxon>Multicrustacea</taxon>
        <taxon>Malacostraca</taxon>
        <taxon>Eumalacostraca</taxon>
        <taxon>Eucarida</taxon>
        <taxon>Decapoda</taxon>
        <taxon>Pleocyemata</taxon>
        <taxon>Caridea</taxon>
        <taxon>Atyoidea</taxon>
        <taxon>Atyidae</taxon>
        <taxon>Halocaridina</taxon>
    </lineage>
</organism>
<evidence type="ECO:0000259" key="2">
    <source>
        <dbReference type="PROSITE" id="PS50878"/>
    </source>
</evidence>
<feature type="non-terminal residue" evidence="3">
    <location>
        <position position="1"/>
    </location>
</feature>
<evidence type="ECO:0000313" key="4">
    <source>
        <dbReference type="Proteomes" id="UP001381693"/>
    </source>
</evidence>
<dbReference type="Pfam" id="PF00078">
    <property type="entry name" value="RVT_1"/>
    <property type="match status" value="1"/>
</dbReference>
<dbReference type="InterPro" id="IPR043502">
    <property type="entry name" value="DNA/RNA_pol_sf"/>
</dbReference>
<reference evidence="3 4" key="1">
    <citation type="submission" date="2023-11" db="EMBL/GenBank/DDBJ databases">
        <title>Halocaridina rubra genome assembly.</title>
        <authorList>
            <person name="Smith C."/>
        </authorList>
    </citation>
    <scope>NUCLEOTIDE SEQUENCE [LARGE SCALE GENOMIC DNA]</scope>
    <source>
        <strain evidence="3">EP-1</strain>
        <tissue evidence="3">Whole</tissue>
    </source>
</reference>